<evidence type="ECO:0000256" key="2">
    <source>
        <dbReference type="SAM" id="SignalP"/>
    </source>
</evidence>
<dbReference type="SUPFAM" id="SSF55486">
    <property type="entry name" value="Metalloproteases ('zincins'), catalytic domain"/>
    <property type="match status" value="1"/>
</dbReference>
<dbReference type="Proteomes" id="UP001500218">
    <property type="component" value="Unassembled WGS sequence"/>
</dbReference>
<organism evidence="3 4">
    <name type="scientific">Luedemannella flava</name>
    <dbReference type="NCBI Taxonomy" id="349316"/>
    <lineage>
        <taxon>Bacteria</taxon>
        <taxon>Bacillati</taxon>
        <taxon>Actinomycetota</taxon>
        <taxon>Actinomycetes</taxon>
        <taxon>Micromonosporales</taxon>
        <taxon>Micromonosporaceae</taxon>
        <taxon>Luedemannella</taxon>
    </lineage>
</organism>
<accession>A0ABN2LF06</accession>
<keyword evidence="4" id="KW-1185">Reference proteome</keyword>
<protein>
    <submittedName>
        <fullName evidence="3">Uncharacterized protein</fullName>
    </submittedName>
</protein>
<gene>
    <name evidence="3" type="ORF">GCM10009682_05750</name>
</gene>
<reference evidence="3 4" key="1">
    <citation type="journal article" date="2019" name="Int. J. Syst. Evol. Microbiol.">
        <title>The Global Catalogue of Microorganisms (GCM) 10K type strain sequencing project: providing services to taxonomists for standard genome sequencing and annotation.</title>
        <authorList>
            <consortium name="The Broad Institute Genomics Platform"/>
            <consortium name="The Broad Institute Genome Sequencing Center for Infectious Disease"/>
            <person name="Wu L."/>
            <person name="Ma J."/>
        </authorList>
    </citation>
    <scope>NUCLEOTIDE SEQUENCE [LARGE SCALE GENOMIC DNA]</scope>
    <source>
        <strain evidence="3 4">JCM 13250</strain>
    </source>
</reference>
<sequence length="279" mass="29075">MRPSLTRRRLGGIALSLTLATAVTASLAGLPATATPAASGLPSTSNADAGPTERAASATATTSAVTNTLKGDARAYRFLFPGRARWNPCATIGYRVNPTYASSGAISDTKAAIARIAAATGLRFSYQGTTRVMPGGRNDRYPKGTQLVIAWARPGRDSSMIKARDTGLAGIGGGSSVGAYTSRGAKAPRIVEGYAVLNAGMKLSGGFGSGPRYGWQGTRGQLLMHEIGHTVGLDHPKQKDTWEIMYPTLTRKPAVFGKGDRAGLKALGRSAGCLYDSRR</sequence>
<evidence type="ECO:0000256" key="1">
    <source>
        <dbReference type="SAM" id="MobiDB-lite"/>
    </source>
</evidence>
<evidence type="ECO:0000313" key="4">
    <source>
        <dbReference type="Proteomes" id="UP001500218"/>
    </source>
</evidence>
<name>A0ABN2LF06_9ACTN</name>
<feature type="region of interest" description="Disordered" evidence="1">
    <location>
        <begin position="35"/>
        <end position="61"/>
    </location>
</feature>
<comment type="caution">
    <text evidence="3">The sequence shown here is derived from an EMBL/GenBank/DDBJ whole genome shotgun (WGS) entry which is preliminary data.</text>
</comment>
<feature type="compositionally biased region" description="Low complexity" evidence="1">
    <location>
        <begin position="35"/>
        <end position="45"/>
    </location>
</feature>
<dbReference type="InterPro" id="IPR006311">
    <property type="entry name" value="TAT_signal"/>
</dbReference>
<dbReference type="Gene3D" id="3.40.390.10">
    <property type="entry name" value="Collagenase (Catalytic Domain)"/>
    <property type="match status" value="1"/>
</dbReference>
<dbReference type="RefSeq" id="WP_344125886.1">
    <property type="nucleotide sequence ID" value="NZ_BAAALT010000009.1"/>
</dbReference>
<feature type="signal peptide" evidence="2">
    <location>
        <begin position="1"/>
        <end position="28"/>
    </location>
</feature>
<dbReference type="PROSITE" id="PS51318">
    <property type="entry name" value="TAT"/>
    <property type="match status" value="1"/>
</dbReference>
<dbReference type="InterPro" id="IPR024079">
    <property type="entry name" value="MetalloPept_cat_dom_sf"/>
</dbReference>
<dbReference type="EMBL" id="BAAALT010000009">
    <property type="protein sequence ID" value="GAA1786492.1"/>
    <property type="molecule type" value="Genomic_DNA"/>
</dbReference>
<proteinExistence type="predicted"/>
<feature type="chain" id="PRO_5047435763" evidence="2">
    <location>
        <begin position="29"/>
        <end position="279"/>
    </location>
</feature>
<evidence type="ECO:0000313" key="3">
    <source>
        <dbReference type="EMBL" id="GAA1786492.1"/>
    </source>
</evidence>
<keyword evidence="2" id="KW-0732">Signal</keyword>